<reference evidence="1" key="1">
    <citation type="journal article" date="2014" name="Front. Microbiol.">
        <title>High frequency of phylogenetically diverse reductive dehalogenase-homologous genes in deep subseafloor sedimentary metagenomes.</title>
        <authorList>
            <person name="Kawai M."/>
            <person name="Futagami T."/>
            <person name="Toyoda A."/>
            <person name="Takaki Y."/>
            <person name="Nishi S."/>
            <person name="Hori S."/>
            <person name="Arai W."/>
            <person name="Tsubouchi T."/>
            <person name="Morono Y."/>
            <person name="Uchiyama I."/>
            <person name="Ito T."/>
            <person name="Fujiyama A."/>
            <person name="Inagaki F."/>
            <person name="Takami H."/>
        </authorList>
    </citation>
    <scope>NUCLEOTIDE SEQUENCE</scope>
    <source>
        <strain evidence="1">Expedition CK06-06</strain>
    </source>
</reference>
<dbReference type="EMBL" id="BARS01035462">
    <property type="protein sequence ID" value="GAG18811.1"/>
    <property type="molecule type" value="Genomic_DNA"/>
</dbReference>
<protein>
    <submittedName>
        <fullName evidence="1">Uncharacterized protein</fullName>
    </submittedName>
</protein>
<name>X0X1C1_9ZZZZ</name>
<proteinExistence type="predicted"/>
<sequence>MSKATQSDEGLHQAWRTVGATLRGTRRPIHSKLFI</sequence>
<accession>X0X1C1</accession>
<organism evidence="1">
    <name type="scientific">marine sediment metagenome</name>
    <dbReference type="NCBI Taxonomy" id="412755"/>
    <lineage>
        <taxon>unclassified sequences</taxon>
        <taxon>metagenomes</taxon>
        <taxon>ecological metagenomes</taxon>
    </lineage>
</organism>
<evidence type="ECO:0000313" key="1">
    <source>
        <dbReference type="EMBL" id="GAG18811.1"/>
    </source>
</evidence>
<feature type="non-terminal residue" evidence="1">
    <location>
        <position position="35"/>
    </location>
</feature>
<comment type="caution">
    <text evidence="1">The sequence shown here is derived from an EMBL/GenBank/DDBJ whole genome shotgun (WGS) entry which is preliminary data.</text>
</comment>
<dbReference type="AlphaFoldDB" id="X0X1C1"/>
<gene>
    <name evidence="1" type="ORF">S01H1_54635</name>
</gene>